<gene>
    <name evidence="1" type="ORF">METZ01_LOCUS460235</name>
</gene>
<reference evidence="1" key="1">
    <citation type="submission" date="2018-05" db="EMBL/GenBank/DDBJ databases">
        <authorList>
            <person name="Lanie J.A."/>
            <person name="Ng W.-L."/>
            <person name="Kazmierczak K.M."/>
            <person name="Andrzejewski T.M."/>
            <person name="Davidsen T.M."/>
            <person name="Wayne K.J."/>
            <person name="Tettelin H."/>
            <person name="Glass J.I."/>
            <person name="Rusch D."/>
            <person name="Podicherti R."/>
            <person name="Tsui H.-C.T."/>
            <person name="Winkler M.E."/>
        </authorList>
    </citation>
    <scope>NUCLEOTIDE SEQUENCE</scope>
</reference>
<organism evidence="1">
    <name type="scientific">marine metagenome</name>
    <dbReference type="NCBI Taxonomy" id="408172"/>
    <lineage>
        <taxon>unclassified sequences</taxon>
        <taxon>metagenomes</taxon>
        <taxon>ecological metagenomes</taxon>
    </lineage>
</organism>
<name>A0A383AIH5_9ZZZZ</name>
<accession>A0A383AIH5</accession>
<dbReference type="EMBL" id="UINC01192300">
    <property type="protein sequence ID" value="SVE07381.1"/>
    <property type="molecule type" value="Genomic_DNA"/>
</dbReference>
<feature type="non-terminal residue" evidence="1">
    <location>
        <position position="1"/>
    </location>
</feature>
<proteinExistence type="predicted"/>
<evidence type="ECO:0000313" key="1">
    <source>
        <dbReference type="EMBL" id="SVE07381.1"/>
    </source>
</evidence>
<protein>
    <submittedName>
        <fullName evidence="1">Uncharacterized protein</fullName>
    </submittedName>
</protein>
<sequence>RNKMQRRKLVSAEAILGYIQGRLWELRNSSSVGHEAEPELADLIIRIENDLDEMLEDMYKESQERNRQIEMRLDDAFENQDRFGDVIAGGRF</sequence>
<dbReference type="AlphaFoldDB" id="A0A383AIH5"/>